<dbReference type="InterPro" id="IPR021707">
    <property type="entry name" value="DUF3290"/>
</dbReference>
<name>A0A073JKM2_LIMRT</name>
<reference evidence="7" key="4">
    <citation type="submission" date="2018-04" db="EMBL/GenBank/DDBJ databases">
        <title>Draft Genome Sequences of 10 Lactobacillus Species from 22 Commercial Probiotic Products.</title>
        <authorList>
            <person name="Gangiredla J."/>
            <person name="Barnaba T.J."/>
            <person name="Mammel M.K."/>
            <person name="Lacher D.W."/>
            <person name="Elkins C.A."/>
            <person name="Lampel K.A."/>
            <person name="Whitehouse C.A."/>
            <person name="Tartera C."/>
        </authorList>
    </citation>
    <scope>NUCLEOTIDE SEQUENCE [LARGE SCALE GENOMIC DNA]</scope>
    <source>
        <strain evidence="7">DS12_10</strain>
    </source>
</reference>
<evidence type="ECO:0000313" key="7">
    <source>
        <dbReference type="Proteomes" id="UP000244083"/>
    </source>
</evidence>
<organism evidence="2 6">
    <name type="scientific">Limosilactobacillus reuteri</name>
    <name type="common">Lactobacillus reuteri</name>
    <dbReference type="NCBI Taxonomy" id="1598"/>
    <lineage>
        <taxon>Bacteria</taxon>
        <taxon>Bacillati</taxon>
        <taxon>Bacillota</taxon>
        <taxon>Bacilli</taxon>
        <taxon>Lactobacillales</taxon>
        <taxon>Lactobacillaceae</taxon>
        <taxon>Limosilactobacillus</taxon>
    </lineage>
</organism>
<feature type="transmembrane region" description="Helical" evidence="1">
    <location>
        <begin position="18"/>
        <end position="38"/>
    </location>
</feature>
<dbReference type="Pfam" id="PF11694">
    <property type="entry name" value="DUF3290"/>
    <property type="match status" value="1"/>
</dbReference>
<reference evidence="4" key="2">
    <citation type="journal article" date="2018" name="Genome Announc.">
        <title>Fifty-Six Draft Genome Sequences of 10 Lactobacillus Species from 22 Commercial Dietary Supplements.</title>
        <authorList>
            <person name="Gangiredla J."/>
            <person name="Barnaba T.J."/>
            <person name="Mammel M.K."/>
            <person name="Lacher D.W."/>
            <person name="Elkins C.A."/>
            <person name="Lampel K.A."/>
            <person name="Whitehouse C.A."/>
            <person name="Tartera C."/>
        </authorList>
    </citation>
    <scope>NUCLEOTIDE SEQUENCE</scope>
    <source>
        <strain evidence="4">DS12_10</strain>
    </source>
</reference>
<dbReference type="Proteomes" id="UP000276940">
    <property type="component" value="Unassembled WGS sequence"/>
</dbReference>
<dbReference type="Proteomes" id="UP000027731">
    <property type="component" value="Unassembled WGS sequence"/>
</dbReference>
<proteinExistence type="predicted"/>
<evidence type="ECO:0000256" key="1">
    <source>
        <dbReference type="SAM" id="Phobius"/>
    </source>
</evidence>
<dbReference type="RefSeq" id="WP_003663778.1">
    <property type="nucleotide sequence ID" value="NZ_JAJGTG010000151.1"/>
</dbReference>
<gene>
    <name evidence="5" type="ORF">C5O77_00505</name>
    <name evidence="4" type="ORF">DB325_07760</name>
    <name evidence="3" type="ORF">GIX76_03905</name>
    <name evidence="2" type="ORF">LR3_01580</name>
</gene>
<dbReference type="EMBL" id="QAZN01000014">
    <property type="protein sequence ID" value="PTV03494.1"/>
    <property type="molecule type" value="Genomic_DNA"/>
</dbReference>
<reference evidence="5 8" key="3">
    <citation type="journal article" date="2018" name="J Appl Environ Microbiol">
        <title>The gut symbionts Lactobacillus reuteri R2lc and 2010 encode a polyketide synthase cluster that activates the mammalian aryl-hydrocarbon receptor.</title>
        <authorList>
            <person name="Ozcam M."/>
            <person name="Roos S."/>
            <person name="Van Pijkeren J.P."/>
        </authorList>
    </citation>
    <scope>NUCLEOTIDE SEQUENCE [LARGE SCALE GENOMIC DNA]</scope>
    <source>
        <strain evidence="5 8">R2lc</strain>
    </source>
</reference>
<keyword evidence="1" id="KW-0472">Membrane</keyword>
<evidence type="ECO:0000313" key="5">
    <source>
        <dbReference type="EMBL" id="RMX26667.1"/>
    </source>
</evidence>
<dbReference type="EMBL" id="WJND01000004">
    <property type="protein sequence ID" value="MRG89134.1"/>
    <property type="molecule type" value="Genomic_DNA"/>
</dbReference>
<reference evidence="2 6" key="1">
    <citation type="submission" date="2014-06" db="EMBL/GenBank/DDBJ databases">
        <title>Genetic determinant of reutericyclin biosynthesis of Lactobacillus reuteri.</title>
        <authorList>
            <person name="Lin X."/>
            <person name="Duar R."/>
            <person name="Walter J."/>
            <person name="Gaenzle M."/>
        </authorList>
    </citation>
    <scope>NUCLEOTIDE SEQUENCE [LARGE SCALE GENOMIC DNA]</scope>
    <source>
        <strain evidence="2 6">LTH2584</strain>
    </source>
</reference>
<dbReference type="Proteomes" id="UP000244083">
    <property type="component" value="Unassembled WGS sequence"/>
</dbReference>
<dbReference type="Proteomes" id="UP000460207">
    <property type="component" value="Unassembled WGS sequence"/>
</dbReference>
<feature type="transmembrane region" description="Helical" evidence="1">
    <location>
        <begin position="50"/>
        <end position="67"/>
    </location>
</feature>
<keyword evidence="1" id="KW-1133">Transmembrane helix</keyword>
<dbReference type="EMBL" id="JOSX01000020">
    <property type="protein sequence ID" value="KEK14536.1"/>
    <property type="molecule type" value="Genomic_DNA"/>
</dbReference>
<dbReference type="AlphaFoldDB" id="A0A073JKM2"/>
<dbReference type="PATRIC" id="fig|1598.90.peg.1659"/>
<evidence type="ECO:0000313" key="8">
    <source>
        <dbReference type="Proteomes" id="UP000276940"/>
    </source>
</evidence>
<keyword evidence="1" id="KW-0812">Transmembrane</keyword>
<evidence type="ECO:0000313" key="4">
    <source>
        <dbReference type="EMBL" id="PTV03494.1"/>
    </source>
</evidence>
<dbReference type="EMBL" id="PTLS01000009">
    <property type="protein sequence ID" value="RMX26667.1"/>
    <property type="molecule type" value="Genomic_DNA"/>
</dbReference>
<sequence>MTFYTISYLSNHQHMNQLFNYIAIIIFVLLIAVMAFLYLRHRLITRYRDLGIIFFLLLLLFIGFQVTDMEKSTTQQSQTTQMIPFIKAVARDHNVSPQKVVVNSTTLTDGILVRIEDRDYRVNLSQTGDNYTLTRAHVVNHQVNLMK</sequence>
<evidence type="ECO:0000313" key="6">
    <source>
        <dbReference type="Proteomes" id="UP000027731"/>
    </source>
</evidence>
<protein>
    <submittedName>
        <fullName evidence="4">DUF3290 domain-containing protein</fullName>
    </submittedName>
    <submittedName>
        <fullName evidence="3">DUF3290 family protein</fullName>
    </submittedName>
</protein>
<evidence type="ECO:0000313" key="3">
    <source>
        <dbReference type="EMBL" id="MRG89134.1"/>
    </source>
</evidence>
<reference evidence="3 9" key="5">
    <citation type="submission" date="2019-11" db="EMBL/GenBank/DDBJ databases">
        <title>Draft genome sequence of 12 host-associated Lactobacillus reuteri rodent strains.</title>
        <authorList>
            <person name="Zhang S."/>
            <person name="Ozcam M."/>
            <person name="Van Pijkeren J.P."/>
        </authorList>
    </citation>
    <scope>NUCLEOTIDE SEQUENCE [LARGE SCALE GENOMIC DNA]</scope>
    <source>
        <strain evidence="3 9">N4I</strain>
    </source>
</reference>
<comment type="caution">
    <text evidence="2">The sequence shown here is derived from an EMBL/GenBank/DDBJ whole genome shotgun (WGS) entry which is preliminary data.</text>
</comment>
<accession>A0A073JKM2</accession>
<evidence type="ECO:0000313" key="2">
    <source>
        <dbReference type="EMBL" id="KEK14536.1"/>
    </source>
</evidence>
<evidence type="ECO:0000313" key="9">
    <source>
        <dbReference type="Proteomes" id="UP000460207"/>
    </source>
</evidence>